<dbReference type="EMBL" id="AP028916">
    <property type="protein sequence ID" value="BES97297.1"/>
    <property type="molecule type" value="Genomic_DNA"/>
</dbReference>
<protein>
    <submittedName>
        <fullName evidence="1">Uncharacterized protein</fullName>
    </submittedName>
</protein>
<evidence type="ECO:0000313" key="1">
    <source>
        <dbReference type="EMBL" id="BES97297.1"/>
    </source>
</evidence>
<sequence>MVYFQEVWLHSKDSDPTWYDSSQVQKCCTVGFEHSSLQVELEDPARHTLTFFTIHAESRFGSRVKKSISKASPIMCI</sequence>
<dbReference type="Proteomes" id="UP001307889">
    <property type="component" value="Chromosome 8"/>
</dbReference>
<reference evidence="1 2" key="1">
    <citation type="submission" date="2023-09" db="EMBL/GenBank/DDBJ databases">
        <title>Nesidiocoris tenuis whole genome shotgun sequence.</title>
        <authorList>
            <person name="Shibata T."/>
            <person name="Shimoda M."/>
            <person name="Kobayashi T."/>
            <person name="Uehara T."/>
        </authorList>
    </citation>
    <scope>NUCLEOTIDE SEQUENCE [LARGE SCALE GENOMIC DNA]</scope>
    <source>
        <strain evidence="1 2">Japan</strain>
    </source>
</reference>
<proteinExistence type="predicted"/>
<name>A0ABN7B3J0_9HEMI</name>
<keyword evidence="2" id="KW-1185">Reference proteome</keyword>
<gene>
    <name evidence="1" type="ORF">NTJ_10112</name>
</gene>
<accession>A0ABN7B3J0</accession>
<organism evidence="1 2">
    <name type="scientific">Nesidiocoris tenuis</name>
    <dbReference type="NCBI Taxonomy" id="355587"/>
    <lineage>
        <taxon>Eukaryota</taxon>
        <taxon>Metazoa</taxon>
        <taxon>Ecdysozoa</taxon>
        <taxon>Arthropoda</taxon>
        <taxon>Hexapoda</taxon>
        <taxon>Insecta</taxon>
        <taxon>Pterygota</taxon>
        <taxon>Neoptera</taxon>
        <taxon>Paraneoptera</taxon>
        <taxon>Hemiptera</taxon>
        <taxon>Heteroptera</taxon>
        <taxon>Panheteroptera</taxon>
        <taxon>Cimicomorpha</taxon>
        <taxon>Miridae</taxon>
        <taxon>Dicyphina</taxon>
        <taxon>Nesidiocoris</taxon>
    </lineage>
</organism>
<evidence type="ECO:0000313" key="2">
    <source>
        <dbReference type="Proteomes" id="UP001307889"/>
    </source>
</evidence>